<dbReference type="Gene3D" id="3.30.1370.10">
    <property type="entry name" value="K Homology domain, type 1"/>
    <property type="match status" value="1"/>
</dbReference>
<evidence type="ECO:0000313" key="3">
    <source>
        <dbReference type="Proteomes" id="UP000472271"/>
    </source>
</evidence>
<name>A0A673B1K1_9TELE</name>
<sequence length="72" mass="7998">MEPTKGPSEGGLNVTLTIRLLMHGKGKLSKKMREESGARINISEGNCPERIVTIIRAHRHIFKAFAMIALQI</sequence>
<protein>
    <recommendedName>
        <fullName evidence="1">K Homology domain-containing protein</fullName>
    </recommendedName>
</protein>
<dbReference type="InterPro" id="IPR036612">
    <property type="entry name" value="KH_dom_type_1_sf"/>
</dbReference>
<dbReference type="AlphaFoldDB" id="A0A673B1K1"/>
<dbReference type="Pfam" id="PF00013">
    <property type="entry name" value="KH_1"/>
    <property type="match status" value="1"/>
</dbReference>
<reference evidence="2" key="3">
    <citation type="submission" date="2025-09" db="UniProtKB">
        <authorList>
            <consortium name="Ensembl"/>
        </authorList>
    </citation>
    <scope>IDENTIFICATION</scope>
</reference>
<dbReference type="Proteomes" id="UP000472271">
    <property type="component" value="Chromosome 21"/>
</dbReference>
<dbReference type="InParanoid" id="A0A673B1K1"/>
<feature type="domain" description="K Homology" evidence="1">
    <location>
        <begin position="25"/>
        <end position="67"/>
    </location>
</feature>
<reference evidence="2" key="2">
    <citation type="submission" date="2025-08" db="UniProtKB">
        <authorList>
            <consortium name="Ensembl"/>
        </authorList>
    </citation>
    <scope>IDENTIFICATION</scope>
</reference>
<evidence type="ECO:0000259" key="1">
    <source>
        <dbReference type="Pfam" id="PF00013"/>
    </source>
</evidence>
<dbReference type="Ensembl" id="ENSSORT00005037046.1">
    <property type="protein sequence ID" value="ENSSORP00005036086.1"/>
    <property type="gene ID" value="ENSSORG00005017039.1"/>
</dbReference>
<organism evidence="2 3">
    <name type="scientific">Sphaeramia orbicularis</name>
    <name type="common">orbiculate cardinalfish</name>
    <dbReference type="NCBI Taxonomy" id="375764"/>
    <lineage>
        <taxon>Eukaryota</taxon>
        <taxon>Metazoa</taxon>
        <taxon>Chordata</taxon>
        <taxon>Craniata</taxon>
        <taxon>Vertebrata</taxon>
        <taxon>Euteleostomi</taxon>
        <taxon>Actinopterygii</taxon>
        <taxon>Neopterygii</taxon>
        <taxon>Teleostei</taxon>
        <taxon>Neoteleostei</taxon>
        <taxon>Acanthomorphata</taxon>
        <taxon>Gobiaria</taxon>
        <taxon>Kurtiformes</taxon>
        <taxon>Apogonoidei</taxon>
        <taxon>Apogonidae</taxon>
        <taxon>Apogoninae</taxon>
        <taxon>Sphaeramia</taxon>
    </lineage>
</organism>
<dbReference type="InterPro" id="IPR004088">
    <property type="entry name" value="KH_dom_type_1"/>
</dbReference>
<keyword evidence="3" id="KW-1185">Reference proteome</keyword>
<proteinExistence type="predicted"/>
<evidence type="ECO:0000313" key="2">
    <source>
        <dbReference type="Ensembl" id="ENSSORP00005036086.1"/>
    </source>
</evidence>
<accession>A0A673B1K1</accession>
<dbReference type="GO" id="GO:0003723">
    <property type="term" value="F:RNA binding"/>
    <property type="evidence" value="ECO:0007669"/>
    <property type="project" value="InterPro"/>
</dbReference>
<dbReference type="SUPFAM" id="SSF54791">
    <property type="entry name" value="Eukaryotic type KH-domain (KH-domain type I)"/>
    <property type="match status" value="1"/>
</dbReference>
<reference evidence="2" key="1">
    <citation type="submission" date="2019-06" db="EMBL/GenBank/DDBJ databases">
        <authorList>
            <consortium name="Wellcome Sanger Institute Data Sharing"/>
        </authorList>
    </citation>
    <scope>NUCLEOTIDE SEQUENCE [LARGE SCALE GENOMIC DNA]</scope>
</reference>